<dbReference type="SUPFAM" id="SSF54292">
    <property type="entry name" value="2Fe-2S ferredoxin-like"/>
    <property type="match status" value="1"/>
</dbReference>
<dbReference type="KEGG" id="cbw:RR42_s0167"/>
<dbReference type="GO" id="GO:0047121">
    <property type="term" value="F:isoquinoline 1-oxidoreductase activity"/>
    <property type="evidence" value="ECO:0007669"/>
    <property type="project" value="UniProtKB-EC"/>
</dbReference>
<dbReference type="SUPFAM" id="SSF47741">
    <property type="entry name" value="CO dehydrogenase ISP C-domain like"/>
    <property type="match status" value="1"/>
</dbReference>
<keyword evidence="8" id="KW-1185">Reference proteome</keyword>
<dbReference type="OrthoDB" id="9179439at2"/>
<dbReference type="InterPro" id="IPR012675">
    <property type="entry name" value="Beta-grasp_dom_sf"/>
</dbReference>
<dbReference type="InterPro" id="IPR006058">
    <property type="entry name" value="2Fe2S_fd_BS"/>
</dbReference>
<dbReference type="PANTHER" id="PTHR44379">
    <property type="entry name" value="OXIDOREDUCTASE WITH IRON-SULFUR SUBUNIT"/>
    <property type="match status" value="1"/>
</dbReference>
<dbReference type="InterPro" id="IPR036884">
    <property type="entry name" value="2Fe-2S-bd_dom_sf"/>
</dbReference>
<dbReference type="EMBL" id="CP010537">
    <property type="protein sequence ID" value="AJG21765.1"/>
    <property type="molecule type" value="Genomic_DNA"/>
</dbReference>
<proteinExistence type="predicted"/>
<organism evidence="7 8">
    <name type="scientific">Cupriavidus basilensis</name>
    <dbReference type="NCBI Taxonomy" id="68895"/>
    <lineage>
        <taxon>Bacteria</taxon>
        <taxon>Pseudomonadati</taxon>
        <taxon>Pseudomonadota</taxon>
        <taxon>Betaproteobacteria</taxon>
        <taxon>Burkholderiales</taxon>
        <taxon>Burkholderiaceae</taxon>
        <taxon>Cupriavidus</taxon>
    </lineage>
</organism>
<dbReference type="InterPro" id="IPR051452">
    <property type="entry name" value="Diverse_Oxidoreductases"/>
</dbReference>
<dbReference type="FunFam" id="1.10.150.120:FF:000003">
    <property type="entry name" value="Carbon monoxide dehydrogenase, small subunit"/>
    <property type="match status" value="1"/>
</dbReference>
<evidence type="ECO:0000256" key="2">
    <source>
        <dbReference type="ARBA" id="ARBA00022723"/>
    </source>
</evidence>
<evidence type="ECO:0000256" key="4">
    <source>
        <dbReference type="ARBA" id="ARBA00023004"/>
    </source>
</evidence>
<dbReference type="Gene3D" id="1.10.150.120">
    <property type="entry name" value="[2Fe-2S]-binding domain"/>
    <property type="match status" value="1"/>
</dbReference>
<evidence type="ECO:0000256" key="5">
    <source>
        <dbReference type="ARBA" id="ARBA00023014"/>
    </source>
</evidence>
<keyword evidence="4" id="KW-0408">Iron</keyword>
<dbReference type="Pfam" id="PF00111">
    <property type="entry name" value="Fer2"/>
    <property type="match status" value="1"/>
</dbReference>
<dbReference type="GO" id="GO:0046872">
    <property type="term" value="F:metal ion binding"/>
    <property type="evidence" value="ECO:0007669"/>
    <property type="project" value="UniProtKB-KW"/>
</dbReference>
<dbReference type="AlphaFoldDB" id="A0A0C4YGE0"/>
<evidence type="ECO:0000313" key="7">
    <source>
        <dbReference type="EMBL" id="AJG21765.1"/>
    </source>
</evidence>
<feature type="domain" description="2Fe-2S ferredoxin-type" evidence="6">
    <location>
        <begin position="5"/>
        <end position="83"/>
    </location>
</feature>
<evidence type="ECO:0000256" key="1">
    <source>
        <dbReference type="ARBA" id="ARBA00022714"/>
    </source>
</evidence>
<dbReference type="EC" id="1.3.99.16" evidence="7"/>
<dbReference type="PANTHER" id="PTHR44379:SF6">
    <property type="entry name" value="BLR6046 PROTEIN"/>
    <property type="match status" value="1"/>
</dbReference>
<evidence type="ECO:0000313" key="8">
    <source>
        <dbReference type="Proteomes" id="UP000031843"/>
    </source>
</evidence>
<dbReference type="InterPro" id="IPR001041">
    <property type="entry name" value="2Fe-2S_ferredoxin-type"/>
</dbReference>
<keyword evidence="5" id="KW-0411">Iron-sulfur</keyword>
<protein>
    <submittedName>
        <fullName evidence="7">Isoquinoline 1-oxidoreductase alpha subunit</fullName>
        <ecNumber evidence="7">1.3.99.16</ecNumber>
    </submittedName>
</protein>
<name>A0A0C4YGE0_9BURK</name>
<keyword evidence="2" id="KW-0479">Metal-binding</keyword>
<evidence type="ECO:0000256" key="3">
    <source>
        <dbReference type="ARBA" id="ARBA00023002"/>
    </source>
</evidence>
<dbReference type="PROSITE" id="PS00197">
    <property type="entry name" value="2FE2S_FER_1"/>
    <property type="match status" value="1"/>
</dbReference>
<keyword evidence="3 7" id="KW-0560">Oxidoreductase</keyword>
<dbReference type="InterPro" id="IPR036010">
    <property type="entry name" value="2Fe-2S_ferredoxin-like_sf"/>
</dbReference>
<dbReference type="GO" id="GO:0051537">
    <property type="term" value="F:2 iron, 2 sulfur cluster binding"/>
    <property type="evidence" value="ECO:0007669"/>
    <property type="project" value="UniProtKB-KW"/>
</dbReference>
<accession>A0A0C4YGE0</accession>
<dbReference type="PROSITE" id="PS51085">
    <property type="entry name" value="2FE2S_FER_2"/>
    <property type="match status" value="1"/>
</dbReference>
<dbReference type="Gene3D" id="3.10.20.30">
    <property type="match status" value="1"/>
</dbReference>
<reference evidence="7 8" key="1">
    <citation type="journal article" date="2015" name="Genome Announc.">
        <title>Complete Genome Sequence of Cupriavidus basilensis 4G11, Isolated from the Oak Ridge Field Research Center Site.</title>
        <authorList>
            <person name="Ray J."/>
            <person name="Waters R.J."/>
            <person name="Skerker J.M."/>
            <person name="Kuehl J.V."/>
            <person name="Price M.N."/>
            <person name="Huang J."/>
            <person name="Chakraborty R."/>
            <person name="Arkin A.P."/>
            <person name="Deutschbauer A."/>
        </authorList>
    </citation>
    <scope>NUCLEOTIDE SEQUENCE [LARGE SCALE GENOMIC DNA]</scope>
    <source>
        <strain evidence="7">4G11</strain>
    </source>
</reference>
<dbReference type="Pfam" id="PF01799">
    <property type="entry name" value="Fer2_2"/>
    <property type="match status" value="1"/>
</dbReference>
<evidence type="ECO:0000259" key="6">
    <source>
        <dbReference type="PROSITE" id="PS51085"/>
    </source>
</evidence>
<dbReference type="InterPro" id="IPR002888">
    <property type="entry name" value="2Fe-2S-bd"/>
</dbReference>
<gene>
    <name evidence="7" type="ORF">RR42_s0167</name>
</gene>
<sequence length="168" mass="17827">MNTPRPLCLRVNRTTYQLDAEVDPDTPLLYVLRNDLACNGPKYGCGLGQCGACTVLVDGVAARSCVIPVKAVAQRAITTLDGLATGGQPDPVQQAFIDEQAAQCGYCLNGMIMTAKALLAENPDPSEAQIREALRFNLCRCGTHVEILRAVQRAAVLLRQAAGQDGAA</sequence>
<keyword evidence="1" id="KW-0001">2Fe-2S</keyword>
<dbReference type="STRING" id="68895.RR42_s0167"/>
<dbReference type="Proteomes" id="UP000031843">
    <property type="component" value="Chromosome secondary"/>
</dbReference>
<dbReference type="RefSeq" id="WP_043352880.1">
    <property type="nucleotide sequence ID" value="NZ_CP010537.1"/>
</dbReference>